<evidence type="ECO:0000313" key="1">
    <source>
        <dbReference type="EMBL" id="SVD39896.1"/>
    </source>
</evidence>
<evidence type="ECO:0008006" key="2">
    <source>
        <dbReference type="Google" id="ProtNLM"/>
    </source>
</evidence>
<accession>A0A382V030</accession>
<dbReference type="Gene3D" id="2.60.40.4070">
    <property type="match status" value="1"/>
</dbReference>
<gene>
    <name evidence="1" type="ORF">METZ01_LOCUS392750</name>
</gene>
<reference evidence="1" key="1">
    <citation type="submission" date="2018-05" db="EMBL/GenBank/DDBJ databases">
        <authorList>
            <person name="Lanie J.A."/>
            <person name="Ng W.-L."/>
            <person name="Kazmierczak K.M."/>
            <person name="Andrzejewski T.M."/>
            <person name="Davidsen T.M."/>
            <person name="Wayne K.J."/>
            <person name="Tettelin H."/>
            <person name="Glass J.I."/>
            <person name="Rusch D."/>
            <person name="Podicherti R."/>
            <person name="Tsui H.-C.T."/>
            <person name="Winkler M.E."/>
        </authorList>
    </citation>
    <scope>NUCLEOTIDE SEQUENCE</scope>
</reference>
<organism evidence="1">
    <name type="scientific">marine metagenome</name>
    <dbReference type="NCBI Taxonomy" id="408172"/>
    <lineage>
        <taxon>unclassified sequences</taxon>
        <taxon>metagenomes</taxon>
        <taxon>ecological metagenomes</taxon>
    </lineage>
</organism>
<dbReference type="EMBL" id="UINC01148166">
    <property type="protein sequence ID" value="SVD39896.1"/>
    <property type="molecule type" value="Genomic_DNA"/>
</dbReference>
<sequence>MKVGRQLRISAAMLLFSVGAVFAQGAIGGEDNQITESRMPTVVTVDIADVNSSSFPVNIPFSMTGSAATVYLAVYTNLSDSELPGLTTRGEINWHTYQEVNYALHVSAGSRFEAGSHSLSWDGTDIDGNAVDPSGSYRYYVIALDDQAPINMVAYTNARHTAESALARDGNGDLFTLTGGGASRLTADGPRHMIISKVGTNWLETPGAYQS</sequence>
<proteinExistence type="predicted"/>
<feature type="non-terminal residue" evidence="1">
    <location>
        <position position="211"/>
    </location>
</feature>
<name>A0A382V030_9ZZZZ</name>
<protein>
    <recommendedName>
        <fullName evidence="2">FlgD Ig-like domain-containing protein</fullName>
    </recommendedName>
</protein>
<dbReference type="AlphaFoldDB" id="A0A382V030"/>